<dbReference type="Pfam" id="PF04117">
    <property type="entry name" value="Mpv17_PMP22"/>
    <property type="match status" value="1"/>
</dbReference>
<dbReference type="PANTHER" id="PTHR11266">
    <property type="entry name" value="PEROXISOMAL MEMBRANE PROTEIN 2, PXMP2 MPV17"/>
    <property type="match status" value="1"/>
</dbReference>
<organism evidence="7 8">
    <name type="scientific">Coleophoma cylindrospora</name>
    <dbReference type="NCBI Taxonomy" id="1849047"/>
    <lineage>
        <taxon>Eukaryota</taxon>
        <taxon>Fungi</taxon>
        <taxon>Dikarya</taxon>
        <taxon>Ascomycota</taxon>
        <taxon>Pezizomycotina</taxon>
        <taxon>Leotiomycetes</taxon>
        <taxon>Helotiales</taxon>
        <taxon>Dermateaceae</taxon>
        <taxon>Coleophoma</taxon>
    </lineage>
</organism>
<keyword evidence="4" id="KW-1133">Transmembrane helix</keyword>
<sequence>MDSPIVSTTLQACVLSAASNLIAQGITAYQNKVPFSVDWTPVVQFVLFTILNSPPNFLWQSFLESSFPATYVTPSSKAIAAAANNDEKKLDAEEVNHEIVETKLSVRNTTIKFLLDQTVGATVNTLLFSLVFAGFQGATTAQAVQIAKQDFWGMMYAGWKLWPAVSAINYTLITTIEGRSLVGSLAGVGWSVYLSLIAGGK</sequence>
<dbReference type="PANTHER" id="PTHR11266:SF80">
    <property type="entry name" value="PEROXISOMAL MEMBRANE PROTEIN 2"/>
    <property type="match status" value="1"/>
</dbReference>
<dbReference type="OrthoDB" id="10267969at2759"/>
<dbReference type="EMBL" id="PDLM01000004">
    <property type="protein sequence ID" value="RDW80107.1"/>
    <property type="molecule type" value="Genomic_DNA"/>
</dbReference>
<accession>A0A3D8S1C7</accession>
<protein>
    <submittedName>
        <fullName evidence="7">Uncharacterized protein</fullName>
    </submittedName>
</protein>
<name>A0A3D8S1C7_9HELO</name>
<dbReference type="AlphaFoldDB" id="A0A3D8S1C7"/>
<evidence type="ECO:0000313" key="7">
    <source>
        <dbReference type="EMBL" id="RDW80107.1"/>
    </source>
</evidence>
<dbReference type="GO" id="GO:0005778">
    <property type="term" value="C:peroxisomal membrane"/>
    <property type="evidence" value="ECO:0007669"/>
    <property type="project" value="TreeGrafter"/>
</dbReference>
<comment type="similarity">
    <text evidence="2 6">Belongs to the peroxisomal membrane protein PXMP2/4 family.</text>
</comment>
<evidence type="ECO:0000256" key="2">
    <source>
        <dbReference type="ARBA" id="ARBA00006824"/>
    </source>
</evidence>
<proteinExistence type="inferred from homology"/>
<dbReference type="InterPro" id="IPR007248">
    <property type="entry name" value="Mpv17_PMP22"/>
</dbReference>
<keyword evidence="8" id="KW-1185">Reference proteome</keyword>
<keyword evidence="3" id="KW-0812">Transmembrane</keyword>
<reference evidence="7 8" key="1">
    <citation type="journal article" date="2018" name="IMA Fungus">
        <title>IMA Genome-F 9: Draft genome sequence of Annulohypoxylon stygium, Aspergillus mulundensis, Berkeleyomyces basicola (syn. Thielaviopsis basicola), Ceratocystis smalleyi, two Cercospora beticola strains, Coleophoma cylindrospora, Fusarium fracticaudum, Phialophora cf. hyalina, and Morchella septimelata.</title>
        <authorList>
            <person name="Wingfield B.D."/>
            <person name="Bills G.F."/>
            <person name="Dong Y."/>
            <person name="Huang W."/>
            <person name="Nel W.J."/>
            <person name="Swalarsk-Parry B.S."/>
            <person name="Vaghefi N."/>
            <person name="Wilken P.M."/>
            <person name="An Z."/>
            <person name="de Beer Z.W."/>
            <person name="De Vos L."/>
            <person name="Chen L."/>
            <person name="Duong T.A."/>
            <person name="Gao Y."/>
            <person name="Hammerbacher A."/>
            <person name="Kikkert J.R."/>
            <person name="Li Y."/>
            <person name="Li H."/>
            <person name="Li K."/>
            <person name="Li Q."/>
            <person name="Liu X."/>
            <person name="Ma X."/>
            <person name="Naidoo K."/>
            <person name="Pethybridge S.J."/>
            <person name="Sun J."/>
            <person name="Steenkamp E.T."/>
            <person name="van der Nest M.A."/>
            <person name="van Wyk S."/>
            <person name="Wingfield M.J."/>
            <person name="Xiong C."/>
            <person name="Yue Q."/>
            <person name="Zhang X."/>
        </authorList>
    </citation>
    <scope>NUCLEOTIDE SEQUENCE [LARGE SCALE GENOMIC DNA]</scope>
    <source>
        <strain evidence="7 8">BP6252</strain>
    </source>
</reference>
<keyword evidence="5" id="KW-0472">Membrane</keyword>
<evidence type="ECO:0000256" key="1">
    <source>
        <dbReference type="ARBA" id="ARBA00004141"/>
    </source>
</evidence>
<evidence type="ECO:0000256" key="6">
    <source>
        <dbReference type="RuleBase" id="RU363053"/>
    </source>
</evidence>
<gene>
    <name evidence="7" type="ORF">BP6252_04745</name>
</gene>
<evidence type="ECO:0000256" key="4">
    <source>
        <dbReference type="ARBA" id="ARBA00022989"/>
    </source>
</evidence>
<evidence type="ECO:0000313" key="8">
    <source>
        <dbReference type="Proteomes" id="UP000256645"/>
    </source>
</evidence>
<dbReference type="STRING" id="1849047.A0A3D8S1C7"/>
<dbReference type="Proteomes" id="UP000256645">
    <property type="component" value="Unassembled WGS sequence"/>
</dbReference>
<comment type="caution">
    <text evidence="7">The sequence shown here is derived from an EMBL/GenBank/DDBJ whole genome shotgun (WGS) entry which is preliminary data.</text>
</comment>
<comment type="subcellular location">
    <subcellularLocation>
        <location evidence="1">Membrane</location>
        <topology evidence="1">Multi-pass membrane protein</topology>
    </subcellularLocation>
</comment>
<evidence type="ECO:0000256" key="5">
    <source>
        <dbReference type="ARBA" id="ARBA00023136"/>
    </source>
</evidence>
<evidence type="ECO:0000256" key="3">
    <source>
        <dbReference type="ARBA" id="ARBA00022692"/>
    </source>
</evidence>